<accession>A0A9D1J367</accession>
<dbReference type="PANTHER" id="PTHR28055:SF1">
    <property type="entry name" value="ALTERED INHERITANCE OF MITOCHONDRIA PROTEIN 41, MITOCHONDRIAL"/>
    <property type="match status" value="1"/>
</dbReference>
<dbReference type="Proteomes" id="UP000824232">
    <property type="component" value="Unassembled WGS sequence"/>
</dbReference>
<dbReference type="Gene3D" id="1.10.1510.10">
    <property type="entry name" value="Uncharacterised protein YqeY/AIM41 PF09424, N-terminal domain"/>
    <property type="match status" value="1"/>
</dbReference>
<dbReference type="InterPro" id="IPR023168">
    <property type="entry name" value="GatB_Yqey_C_2"/>
</dbReference>
<dbReference type="Gene3D" id="1.10.10.410">
    <property type="match status" value="1"/>
</dbReference>
<name>A0A9D1J367_9FIRM</name>
<reference evidence="1" key="2">
    <citation type="journal article" date="2021" name="PeerJ">
        <title>Extensive microbial diversity within the chicken gut microbiome revealed by metagenomics and culture.</title>
        <authorList>
            <person name="Gilroy R."/>
            <person name="Ravi A."/>
            <person name="Getino M."/>
            <person name="Pursley I."/>
            <person name="Horton D.L."/>
            <person name="Alikhan N.F."/>
            <person name="Baker D."/>
            <person name="Gharbi K."/>
            <person name="Hall N."/>
            <person name="Watson M."/>
            <person name="Adriaenssens E.M."/>
            <person name="Foster-Nyarko E."/>
            <person name="Jarju S."/>
            <person name="Secka A."/>
            <person name="Antonio M."/>
            <person name="Oren A."/>
            <person name="Chaudhuri R.R."/>
            <person name="La Ragione R."/>
            <person name="Hildebrand F."/>
            <person name="Pallen M.J."/>
        </authorList>
    </citation>
    <scope>NUCLEOTIDE SEQUENCE</scope>
    <source>
        <strain evidence="1">CHK184-20233</strain>
    </source>
</reference>
<protein>
    <submittedName>
        <fullName evidence="1">GatB/YqeY domain-containing protein</fullName>
    </submittedName>
</protein>
<dbReference type="InterPro" id="IPR019004">
    <property type="entry name" value="YqeY/Aim41"/>
</dbReference>
<evidence type="ECO:0000313" key="2">
    <source>
        <dbReference type="Proteomes" id="UP000824232"/>
    </source>
</evidence>
<gene>
    <name evidence="1" type="ORF">IAB38_04930</name>
</gene>
<comment type="caution">
    <text evidence="1">The sequence shown here is derived from an EMBL/GenBank/DDBJ whole genome shotgun (WGS) entry which is preliminary data.</text>
</comment>
<evidence type="ECO:0000313" key="1">
    <source>
        <dbReference type="EMBL" id="HIR59376.1"/>
    </source>
</evidence>
<dbReference type="EMBL" id="DVHC01000051">
    <property type="protein sequence ID" value="HIR59376.1"/>
    <property type="molecule type" value="Genomic_DNA"/>
</dbReference>
<sequence>MFERIKNDMIKAMKEKDKFKLSVIRMIKASIDKERIDKKIEITDEVVIDVLAKELKTREESKLEFSKAGRTDLVEDLDKEIEIIKEYLPEPLSESEINEIIENAMKEVEASTIRDMGKVMKIITPKIKGRCDMKEVSNKIKAKLS</sequence>
<dbReference type="Pfam" id="PF09424">
    <property type="entry name" value="YqeY"/>
    <property type="match status" value="1"/>
</dbReference>
<dbReference type="GO" id="GO:0016884">
    <property type="term" value="F:carbon-nitrogen ligase activity, with glutamine as amido-N-donor"/>
    <property type="evidence" value="ECO:0007669"/>
    <property type="project" value="InterPro"/>
</dbReference>
<reference evidence="1" key="1">
    <citation type="submission" date="2020-10" db="EMBL/GenBank/DDBJ databases">
        <authorList>
            <person name="Gilroy R."/>
        </authorList>
    </citation>
    <scope>NUCLEOTIDE SEQUENCE</scope>
    <source>
        <strain evidence="1">CHK184-20233</strain>
    </source>
</reference>
<proteinExistence type="predicted"/>
<organism evidence="1 2">
    <name type="scientific">Candidatus Onthousia excrementipullorum</name>
    <dbReference type="NCBI Taxonomy" id="2840884"/>
    <lineage>
        <taxon>Bacteria</taxon>
        <taxon>Bacillati</taxon>
        <taxon>Bacillota</taxon>
        <taxon>Bacilli</taxon>
        <taxon>Candidatus Onthousia</taxon>
    </lineage>
</organism>
<dbReference type="PANTHER" id="PTHR28055">
    <property type="entry name" value="ALTERED INHERITANCE OF MITOCHONDRIA PROTEIN 41, MITOCHONDRIAL"/>
    <property type="match status" value="1"/>
</dbReference>
<dbReference type="InterPro" id="IPR003789">
    <property type="entry name" value="Asn/Gln_tRNA_amidoTrase-B-like"/>
</dbReference>
<dbReference type="SUPFAM" id="SSF89095">
    <property type="entry name" value="GatB/YqeY motif"/>
    <property type="match status" value="1"/>
</dbReference>
<dbReference type="InterPro" id="IPR042184">
    <property type="entry name" value="YqeY/Aim41_N"/>
</dbReference>
<dbReference type="AlphaFoldDB" id="A0A9D1J367"/>